<dbReference type="SUPFAM" id="SSF51905">
    <property type="entry name" value="FAD/NAD(P)-binding domain"/>
    <property type="match status" value="1"/>
</dbReference>
<proteinExistence type="inferred from homology"/>
<comment type="similarity">
    <text evidence="1">Belongs to the carotenoid/retinoid oxidoreductase family.</text>
</comment>
<name>A0A7M1XIM5_9SPIR</name>
<reference evidence="3 4" key="1">
    <citation type="submission" date="2018-08" db="EMBL/GenBank/DDBJ databases">
        <title>The first complete genome of Treponema rectale (CHPAT), a commensal spirochete of the bovine rectum.</title>
        <authorList>
            <person name="Staton G.J."/>
            <person name="Clegg S.R."/>
            <person name="Carter S.D."/>
            <person name="Radford A.D."/>
            <person name="Darby A."/>
            <person name="Hall N."/>
            <person name="Birtles R.J."/>
            <person name="Evans N.J."/>
        </authorList>
    </citation>
    <scope>NUCLEOTIDE SEQUENCE [LARGE SCALE GENOMIC DNA]</scope>
    <source>
        <strain evidence="3 4">CHPA</strain>
    </source>
</reference>
<gene>
    <name evidence="3" type="ORF">DYE49_02780</name>
</gene>
<feature type="domain" description="Amine oxidase" evidence="2">
    <location>
        <begin position="18"/>
        <end position="493"/>
    </location>
</feature>
<evidence type="ECO:0000313" key="3">
    <source>
        <dbReference type="EMBL" id="QOS39439.1"/>
    </source>
</evidence>
<dbReference type="Proteomes" id="UP000593591">
    <property type="component" value="Chromosome"/>
</dbReference>
<dbReference type="InterPro" id="IPR002937">
    <property type="entry name" value="Amino_oxidase"/>
</dbReference>
<dbReference type="GO" id="GO:0016491">
    <property type="term" value="F:oxidoreductase activity"/>
    <property type="evidence" value="ECO:0007669"/>
    <property type="project" value="InterPro"/>
</dbReference>
<dbReference type="PANTHER" id="PTHR43734">
    <property type="entry name" value="PHYTOENE DESATURASE"/>
    <property type="match status" value="1"/>
</dbReference>
<dbReference type="Pfam" id="PF01593">
    <property type="entry name" value="Amino_oxidase"/>
    <property type="match status" value="1"/>
</dbReference>
<dbReference type="EMBL" id="CP031517">
    <property type="protein sequence ID" value="QOS39439.1"/>
    <property type="molecule type" value="Genomic_DNA"/>
</dbReference>
<sequence>MNYSNLTKKKIIIVGAGVAGLTAGIYCLDNGFDVEIYEKHSIPGGECTGWTRRGQYIDGCAHWIVGTNPRSELYPLWEHIGAFDGNPAVFETEYITKFALDDGRIFTFWSDIDKLYDEMMTFFPEDKKNIRSFINTVKAYQTIHVPAKKPLDHMNMFEFIPFGLSMLPAAYPFLHYKHISVGEYIQRFHNKELGGIINRFMEENYNIHSFFYVCQAVSKKDAGMIEGGSLELIKRVTNKFTHAGGVLHVNAPVKKILIENDNAKGIELENGEIIKADYVIAACDAAHTLNKLLEGKYEDEEFKEQFNNPVSSPINTSVMLAFKTKRNLNDYPKMMDFKVEEFSLWGKPTSHIGIRNFSFDKTLPALHGETLLTVLIPANELVYTTLKAMPREEYLAEKQKFGNFILNIMKDKMGLKDGEIDLIDVTTPLTYERYTNAYMGSYMSFITTKFTKGLMRPGLIKGLHNFVIAGQWIMPPGGLPIALISGKHACQRVCKMERKKFVNKETKFHLSLALKEPKVA</sequence>
<evidence type="ECO:0000259" key="2">
    <source>
        <dbReference type="Pfam" id="PF01593"/>
    </source>
</evidence>
<dbReference type="AlphaFoldDB" id="A0A7M1XIM5"/>
<organism evidence="3 4">
    <name type="scientific">Treponema rectale</name>
    <dbReference type="NCBI Taxonomy" id="744512"/>
    <lineage>
        <taxon>Bacteria</taxon>
        <taxon>Pseudomonadati</taxon>
        <taxon>Spirochaetota</taxon>
        <taxon>Spirochaetia</taxon>
        <taxon>Spirochaetales</taxon>
        <taxon>Treponemataceae</taxon>
        <taxon>Treponema</taxon>
    </lineage>
</organism>
<evidence type="ECO:0000313" key="4">
    <source>
        <dbReference type="Proteomes" id="UP000593591"/>
    </source>
</evidence>
<dbReference type="Gene3D" id="3.50.50.60">
    <property type="entry name" value="FAD/NAD(P)-binding domain"/>
    <property type="match status" value="2"/>
</dbReference>
<protein>
    <submittedName>
        <fullName evidence="3">NAD(P)/FAD-dependent oxidoreductase</fullName>
    </submittedName>
</protein>
<evidence type="ECO:0000256" key="1">
    <source>
        <dbReference type="ARBA" id="ARBA00006046"/>
    </source>
</evidence>
<dbReference type="PANTHER" id="PTHR43734:SF4">
    <property type="entry name" value="AMINE OXIDASE DOMAIN-CONTAINING PROTEIN"/>
    <property type="match status" value="1"/>
</dbReference>
<dbReference type="KEGG" id="trc:DYE49_02780"/>
<dbReference type="InterPro" id="IPR036188">
    <property type="entry name" value="FAD/NAD-bd_sf"/>
</dbReference>
<accession>A0A7M1XIM5</accession>